<dbReference type="Pfam" id="PF03235">
    <property type="entry name" value="GmrSD_N"/>
    <property type="match status" value="1"/>
</dbReference>
<feature type="domain" description="GmrSD restriction endonucleases N-terminal" evidence="1">
    <location>
        <begin position="12"/>
        <end position="250"/>
    </location>
</feature>
<organism evidence="2 3">
    <name type="scientific">Candidatus Iainarchaeum sp</name>
    <dbReference type="NCBI Taxonomy" id="3101447"/>
    <lineage>
        <taxon>Archaea</taxon>
        <taxon>Candidatus Iainarchaeota</taxon>
        <taxon>Candidatus Iainarchaeia</taxon>
        <taxon>Candidatus Iainarchaeales</taxon>
        <taxon>Candidatus Iainarchaeaceae</taxon>
        <taxon>Candidatus Iainarchaeum</taxon>
    </lineage>
</organism>
<feature type="non-terminal residue" evidence="2">
    <location>
        <position position="457"/>
    </location>
</feature>
<evidence type="ECO:0000313" key="2">
    <source>
        <dbReference type="EMBL" id="RLG70424.1"/>
    </source>
</evidence>
<dbReference type="EMBL" id="QMWP01000062">
    <property type="protein sequence ID" value="RLG70424.1"/>
    <property type="molecule type" value="Genomic_DNA"/>
</dbReference>
<name>A0A497JHA0_9ARCH</name>
<protein>
    <recommendedName>
        <fullName evidence="1">GmrSD restriction endonucleases N-terminal domain-containing protein</fullName>
    </recommendedName>
</protein>
<dbReference type="PANTHER" id="PTHR37292">
    <property type="entry name" value="VNG6097C"/>
    <property type="match status" value="1"/>
</dbReference>
<proteinExistence type="predicted"/>
<reference evidence="2 3" key="1">
    <citation type="submission" date="2018-06" db="EMBL/GenBank/DDBJ databases">
        <title>Extensive metabolic versatility and redundancy in microbially diverse, dynamic hydrothermal sediments.</title>
        <authorList>
            <person name="Dombrowski N."/>
            <person name="Teske A."/>
            <person name="Baker B.J."/>
        </authorList>
    </citation>
    <scope>NUCLEOTIDE SEQUENCE [LARGE SCALE GENOMIC DNA]</scope>
    <source>
        <strain evidence="2">B51_G17</strain>
    </source>
</reference>
<dbReference type="Proteomes" id="UP000278031">
    <property type="component" value="Unassembled WGS sequence"/>
</dbReference>
<sequence length="457" mass="53877">MELEWSKKKLLELVKKAYHGEVMLPDFQRNFVWARNDIEELISSLLERMFIGTFLIQRVNPTQIPFKVIPIEGADKINRNFIPKPEIIVLDGQQRLTSLFYALYSPNIPLKNTANPYAFFVDLEKLGNDNIEDAIFSWSKQSREYKSLLKNNENNGGYKLAELKEKRILPLTFLVDESNFWKLWYGEFRALFNEEKAQKIENYLKHIIEYQVHVLSIPLTEKPEDIAILFERINRTGIKLSIFDLLTARLYKFINLRTEWENAFNENHWLKQIASNDVKNTKIPYYIIQGLALSEDISIKARDIIKIDSSVLNKTTWKKAVEILENKILSRLFDVSEYGIADYRWLSYPSMISIWLGLFLKAEKGEIDIDISKINKWYWSVIFTERYSGSTETEQIKDFKELIGWLKDSNKLPEAVADMRHKLNIMKIETKYPPSSIYKGVFNLLFRKGAWDFYEKD</sequence>
<comment type="caution">
    <text evidence="2">The sequence shown here is derived from an EMBL/GenBank/DDBJ whole genome shotgun (WGS) entry which is preliminary data.</text>
</comment>
<dbReference type="PANTHER" id="PTHR37292:SF2">
    <property type="entry name" value="DUF262 DOMAIN-CONTAINING PROTEIN"/>
    <property type="match status" value="1"/>
</dbReference>
<dbReference type="InterPro" id="IPR004919">
    <property type="entry name" value="GmrSD_N"/>
</dbReference>
<evidence type="ECO:0000313" key="3">
    <source>
        <dbReference type="Proteomes" id="UP000278031"/>
    </source>
</evidence>
<evidence type="ECO:0000259" key="1">
    <source>
        <dbReference type="Pfam" id="PF03235"/>
    </source>
</evidence>
<gene>
    <name evidence="2" type="ORF">DRO04_01910</name>
</gene>
<accession>A0A497JHA0</accession>
<dbReference type="AlphaFoldDB" id="A0A497JHA0"/>